<feature type="compositionally biased region" description="Basic and acidic residues" evidence="1">
    <location>
        <begin position="35"/>
        <end position="46"/>
    </location>
</feature>
<accession>B4H9H7</accession>
<feature type="compositionally biased region" description="Basic residues" evidence="1">
    <location>
        <begin position="517"/>
        <end position="538"/>
    </location>
</feature>
<feature type="compositionally biased region" description="Basic and acidic residues" evidence="1">
    <location>
        <begin position="611"/>
        <end position="631"/>
    </location>
</feature>
<dbReference type="EMBL" id="CH479229">
    <property type="protein sequence ID" value="EDW36453.1"/>
    <property type="molecule type" value="Genomic_DNA"/>
</dbReference>
<feature type="compositionally biased region" description="Acidic residues" evidence="1">
    <location>
        <begin position="476"/>
        <end position="487"/>
    </location>
</feature>
<dbReference type="eggNOG" id="ENOG502QQAT">
    <property type="taxonomic scope" value="Eukaryota"/>
</dbReference>
<dbReference type="STRING" id="7234.B4H9H7"/>
<sequence>MEPTDSKRSKKGRKSRPVQAPIEQELPQEQAQEQQQHHHPWDEGRAARTTPSLNRAIASTSTTLTRFLTCMAPVIVSLPGSAPGSGAEQPTILLINGVANDSQLQDRQSKAAALRLALESNNHHSEANSSLGSHPVLSVPTTPGGSHLLDFESHLIENVVGQGSGVGIRELTPFEQELQQGTSKVGTDDAASVIEVEPAGAKTKQAIQTLAPPHQIAEVDETATPSEALVRRTAEQLVDEIERELIETLSKDVDEAKTEHDNQAKRDRDELSSLSQQVEVQLNELTSILKNKPQAEIVLELPEAEEEPRPLRHAANELKLVEVPTPKTEAEEQQRKEFIDSLPQIEQNAAGETETDAQRLSADCKREYYQSLKKYLLYSSQDKPPIPLQTYRWEDLRRARERGGYPWTHLYKRPLGPDEQPEIVLLLRKSQELRFKSESPKSLKKVRYDEQVLVKETERYIQDLSEDEALAHTSEDSSEESDSEADSESEHETHNEDALSECISCVSDSVLAVGGHNKPRKTSRLAHIRDIIRRRRSGRTHEDAQSLPGTSANPSRQNSLHELAPPPGSLIPNTEKPPKSSKPKAKQSFDIMKKLKSLAERQKKRLNIKRITPEEGREDRPGRAAEDHEAEGLAQVGPR</sequence>
<feature type="region of interest" description="Disordered" evidence="1">
    <location>
        <begin position="252"/>
        <end position="273"/>
    </location>
</feature>
<gene>
    <name evidence="2" type="primary">Dper\GL10319</name>
    <name evidence="2" type="ORF">Dper_GL10319</name>
</gene>
<evidence type="ECO:0000313" key="3">
    <source>
        <dbReference type="Proteomes" id="UP000008744"/>
    </source>
</evidence>
<feature type="region of interest" description="Disordered" evidence="1">
    <location>
        <begin position="463"/>
        <end position="498"/>
    </location>
</feature>
<feature type="region of interest" description="Disordered" evidence="1">
    <location>
        <begin position="1"/>
        <end position="53"/>
    </location>
</feature>
<feature type="compositionally biased region" description="Basic and acidic residues" evidence="1">
    <location>
        <begin position="591"/>
        <end position="601"/>
    </location>
</feature>
<keyword evidence="3" id="KW-1185">Reference proteome</keyword>
<evidence type="ECO:0000313" key="2">
    <source>
        <dbReference type="EMBL" id="EDW36453.1"/>
    </source>
</evidence>
<proteinExistence type="predicted"/>
<dbReference type="HOGENOM" id="CLU_428476_0_0_1"/>
<protein>
    <submittedName>
        <fullName evidence="2">GL10319</fullName>
    </submittedName>
</protein>
<dbReference type="OMA" id="HETHNED"/>
<dbReference type="Proteomes" id="UP000008744">
    <property type="component" value="Unassembled WGS sequence"/>
</dbReference>
<feature type="compositionally biased region" description="Low complexity" evidence="1">
    <location>
        <begin position="19"/>
        <end position="34"/>
    </location>
</feature>
<dbReference type="OrthoDB" id="6782661at2759"/>
<name>B4H9H7_DROPE</name>
<feature type="compositionally biased region" description="Basic and acidic residues" evidence="1">
    <location>
        <begin position="488"/>
        <end position="497"/>
    </location>
</feature>
<feature type="region of interest" description="Disordered" evidence="1">
    <location>
        <begin position="513"/>
        <end position="639"/>
    </location>
</feature>
<reference evidence="2 3" key="1">
    <citation type="journal article" date="2007" name="Nature">
        <title>Evolution of genes and genomes on the Drosophila phylogeny.</title>
        <authorList>
            <consortium name="Drosophila 12 Genomes Consortium"/>
            <person name="Clark A.G."/>
            <person name="Eisen M.B."/>
            <person name="Smith D.R."/>
            <person name="Bergman C.M."/>
            <person name="Oliver B."/>
            <person name="Markow T.A."/>
            <person name="Kaufman T.C."/>
            <person name="Kellis M."/>
            <person name="Gelbart W."/>
            <person name="Iyer V.N."/>
            <person name="Pollard D.A."/>
            <person name="Sackton T.B."/>
            <person name="Larracuente A.M."/>
            <person name="Singh N.D."/>
            <person name="Abad J.P."/>
            <person name="Abt D.N."/>
            <person name="Adryan B."/>
            <person name="Aguade M."/>
            <person name="Akashi H."/>
            <person name="Anderson W.W."/>
            <person name="Aquadro C.F."/>
            <person name="Ardell D.H."/>
            <person name="Arguello R."/>
            <person name="Artieri C.G."/>
            <person name="Barbash D.A."/>
            <person name="Barker D."/>
            <person name="Barsanti P."/>
            <person name="Batterham P."/>
            <person name="Batzoglou S."/>
            <person name="Begun D."/>
            <person name="Bhutkar A."/>
            <person name="Blanco E."/>
            <person name="Bosak S.A."/>
            <person name="Bradley R.K."/>
            <person name="Brand A.D."/>
            <person name="Brent M.R."/>
            <person name="Brooks A.N."/>
            <person name="Brown R.H."/>
            <person name="Butlin R.K."/>
            <person name="Caggese C."/>
            <person name="Calvi B.R."/>
            <person name="Bernardo de Carvalho A."/>
            <person name="Caspi A."/>
            <person name="Castrezana S."/>
            <person name="Celniker S.E."/>
            <person name="Chang J.L."/>
            <person name="Chapple C."/>
            <person name="Chatterji S."/>
            <person name="Chinwalla A."/>
            <person name="Civetta A."/>
            <person name="Clifton S.W."/>
            <person name="Comeron J.M."/>
            <person name="Costello J.C."/>
            <person name="Coyne J.A."/>
            <person name="Daub J."/>
            <person name="David R.G."/>
            <person name="Delcher A.L."/>
            <person name="Delehaunty K."/>
            <person name="Do C.B."/>
            <person name="Ebling H."/>
            <person name="Edwards K."/>
            <person name="Eickbush T."/>
            <person name="Evans J.D."/>
            <person name="Filipski A."/>
            <person name="Findeiss S."/>
            <person name="Freyhult E."/>
            <person name="Fulton L."/>
            <person name="Fulton R."/>
            <person name="Garcia A.C."/>
            <person name="Gardiner A."/>
            <person name="Garfield D.A."/>
            <person name="Garvin B.E."/>
            <person name="Gibson G."/>
            <person name="Gilbert D."/>
            <person name="Gnerre S."/>
            <person name="Godfrey J."/>
            <person name="Good R."/>
            <person name="Gotea V."/>
            <person name="Gravely B."/>
            <person name="Greenberg A.J."/>
            <person name="Griffiths-Jones S."/>
            <person name="Gross S."/>
            <person name="Guigo R."/>
            <person name="Gustafson E.A."/>
            <person name="Haerty W."/>
            <person name="Hahn M.W."/>
            <person name="Halligan D.L."/>
            <person name="Halpern A.L."/>
            <person name="Halter G.M."/>
            <person name="Han M.V."/>
            <person name="Heger A."/>
            <person name="Hillier L."/>
            <person name="Hinrichs A.S."/>
            <person name="Holmes I."/>
            <person name="Hoskins R.A."/>
            <person name="Hubisz M.J."/>
            <person name="Hultmark D."/>
            <person name="Huntley M.A."/>
            <person name="Jaffe D.B."/>
            <person name="Jagadeeshan S."/>
            <person name="Jeck W.R."/>
            <person name="Johnson J."/>
            <person name="Jones C.D."/>
            <person name="Jordan W.C."/>
            <person name="Karpen G.H."/>
            <person name="Kataoka E."/>
            <person name="Keightley P.D."/>
            <person name="Kheradpour P."/>
            <person name="Kirkness E.F."/>
            <person name="Koerich L.B."/>
            <person name="Kristiansen K."/>
            <person name="Kudrna D."/>
            <person name="Kulathinal R.J."/>
            <person name="Kumar S."/>
            <person name="Kwok R."/>
            <person name="Lander E."/>
            <person name="Langley C.H."/>
            <person name="Lapoint R."/>
            <person name="Lazzaro B.P."/>
            <person name="Lee S.J."/>
            <person name="Levesque L."/>
            <person name="Li R."/>
            <person name="Lin C.F."/>
            <person name="Lin M.F."/>
            <person name="Lindblad-Toh K."/>
            <person name="Llopart A."/>
            <person name="Long M."/>
            <person name="Low L."/>
            <person name="Lozovsky E."/>
            <person name="Lu J."/>
            <person name="Luo M."/>
            <person name="Machado C.A."/>
            <person name="Makalowski W."/>
            <person name="Marzo M."/>
            <person name="Matsuda M."/>
            <person name="Matzkin L."/>
            <person name="McAllister B."/>
            <person name="McBride C.S."/>
            <person name="McKernan B."/>
            <person name="McKernan K."/>
            <person name="Mendez-Lago M."/>
            <person name="Minx P."/>
            <person name="Mollenhauer M.U."/>
            <person name="Montooth K."/>
            <person name="Mount S.M."/>
            <person name="Mu X."/>
            <person name="Myers E."/>
            <person name="Negre B."/>
            <person name="Newfeld S."/>
            <person name="Nielsen R."/>
            <person name="Noor M.A."/>
            <person name="O'Grady P."/>
            <person name="Pachter L."/>
            <person name="Papaceit M."/>
            <person name="Parisi M.J."/>
            <person name="Parisi M."/>
            <person name="Parts L."/>
            <person name="Pedersen J.S."/>
            <person name="Pesole G."/>
            <person name="Phillippy A.M."/>
            <person name="Ponting C.P."/>
            <person name="Pop M."/>
            <person name="Porcelli D."/>
            <person name="Powell J.R."/>
            <person name="Prohaska S."/>
            <person name="Pruitt K."/>
            <person name="Puig M."/>
            <person name="Quesneville H."/>
            <person name="Ram K.R."/>
            <person name="Rand D."/>
            <person name="Rasmussen M.D."/>
            <person name="Reed L.K."/>
            <person name="Reenan R."/>
            <person name="Reily A."/>
            <person name="Remington K.A."/>
            <person name="Rieger T.T."/>
            <person name="Ritchie M.G."/>
            <person name="Robin C."/>
            <person name="Rogers Y.H."/>
            <person name="Rohde C."/>
            <person name="Rozas J."/>
            <person name="Rubenfield M.J."/>
            <person name="Ruiz A."/>
            <person name="Russo S."/>
            <person name="Salzberg S.L."/>
            <person name="Sanchez-Gracia A."/>
            <person name="Saranga D.J."/>
            <person name="Sato H."/>
            <person name="Schaeffer S.W."/>
            <person name="Schatz M.C."/>
            <person name="Schlenke T."/>
            <person name="Schwartz R."/>
            <person name="Segarra C."/>
            <person name="Singh R.S."/>
            <person name="Sirot L."/>
            <person name="Sirota M."/>
            <person name="Sisneros N.B."/>
            <person name="Smith C.D."/>
            <person name="Smith T.F."/>
            <person name="Spieth J."/>
            <person name="Stage D.E."/>
            <person name="Stark A."/>
            <person name="Stephan W."/>
            <person name="Strausberg R.L."/>
            <person name="Strempel S."/>
            <person name="Sturgill D."/>
            <person name="Sutton G."/>
            <person name="Sutton G.G."/>
            <person name="Tao W."/>
            <person name="Teichmann S."/>
            <person name="Tobari Y.N."/>
            <person name="Tomimura Y."/>
            <person name="Tsolas J.M."/>
            <person name="Valente V.L."/>
            <person name="Venter E."/>
            <person name="Venter J.C."/>
            <person name="Vicario S."/>
            <person name="Vieira F.G."/>
            <person name="Vilella A.J."/>
            <person name="Villasante A."/>
            <person name="Walenz B."/>
            <person name="Wang J."/>
            <person name="Wasserman M."/>
            <person name="Watts T."/>
            <person name="Wilson D."/>
            <person name="Wilson R.K."/>
            <person name="Wing R.A."/>
            <person name="Wolfner M.F."/>
            <person name="Wong A."/>
            <person name="Wong G.K."/>
            <person name="Wu C.I."/>
            <person name="Wu G."/>
            <person name="Yamamoto D."/>
            <person name="Yang H.P."/>
            <person name="Yang S.P."/>
            <person name="Yorke J.A."/>
            <person name="Yoshida K."/>
            <person name="Zdobnov E."/>
            <person name="Zhang P."/>
            <person name="Zhang Y."/>
            <person name="Zimin A.V."/>
            <person name="Baldwin J."/>
            <person name="Abdouelleil A."/>
            <person name="Abdulkadir J."/>
            <person name="Abebe A."/>
            <person name="Abera B."/>
            <person name="Abreu J."/>
            <person name="Acer S.C."/>
            <person name="Aftuck L."/>
            <person name="Alexander A."/>
            <person name="An P."/>
            <person name="Anderson E."/>
            <person name="Anderson S."/>
            <person name="Arachi H."/>
            <person name="Azer M."/>
            <person name="Bachantsang P."/>
            <person name="Barry A."/>
            <person name="Bayul T."/>
            <person name="Berlin A."/>
            <person name="Bessette D."/>
            <person name="Bloom T."/>
            <person name="Blye J."/>
            <person name="Boguslavskiy L."/>
            <person name="Bonnet C."/>
            <person name="Boukhgalter B."/>
            <person name="Bourzgui I."/>
            <person name="Brown A."/>
            <person name="Cahill P."/>
            <person name="Channer S."/>
            <person name="Cheshatsang Y."/>
            <person name="Chuda L."/>
            <person name="Citroen M."/>
            <person name="Collymore A."/>
            <person name="Cooke P."/>
            <person name="Costello M."/>
            <person name="D'Aco K."/>
            <person name="Daza R."/>
            <person name="De Haan G."/>
            <person name="DeGray S."/>
            <person name="DeMaso C."/>
            <person name="Dhargay N."/>
            <person name="Dooley K."/>
            <person name="Dooley E."/>
            <person name="Doricent M."/>
            <person name="Dorje P."/>
            <person name="Dorjee K."/>
            <person name="Dupes A."/>
            <person name="Elong R."/>
            <person name="Falk J."/>
            <person name="Farina A."/>
            <person name="Faro S."/>
            <person name="Ferguson D."/>
            <person name="Fisher S."/>
            <person name="Foley C.D."/>
            <person name="Franke A."/>
            <person name="Friedrich D."/>
            <person name="Gadbois L."/>
            <person name="Gearin G."/>
            <person name="Gearin C.R."/>
            <person name="Giannoukos G."/>
            <person name="Goode T."/>
            <person name="Graham J."/>
            <person name="Grandbois E."/>
            <person name="Grewal S."/>
            <person name="Gyaltsen K."/>
            <person name="Hafez N."/>
            <person name="Hagos B."/>
            <person name="Hall J."/>
            <person name="Henson C."/>
            <person name="Hollinger A."/>
            <person name="Honan T."/>
            <person name="Huard M.D."/>
            <person name="Hughes L."/>
            <person name="Hurhula B."/>
            <person name="Husby M.E."/>
            <person name="Kamat A."/>
            <person name="Kanga B."/>
            <person name="Kashin S."/>
            <person name="Khazanovich D."/>
            <person name="Kisner P."/>
            <person name="Lance K."/>
            <person name="Lara M."/>
            <person name="Lee W."/>
            <person name="Lennon N."/>
            <person name="Letendre F."/>
            <person name="LeVine R."/>
            <person name="Lipovsky A."/>
            <person name="Liu X."/>
            <person name="Liu J."/>
            <person name="Liu S."/>
            <person name="Lokyitsang T."/>
            <person name="Lokyitsang Y."/>
            <person name="Lubonja R."/>
            <person name="Lui A."/>
            <person name="MacDonald P."/>
            <person name="Magnisalis V."/>
            <person name="Maru K."/>
            <person name="Matthews C."/>
            <person name="McCusker W."/>
            <person name="McDonough S."/>
            <person name="Mehta T."/>
            <person name="Meldrim J."/>
            <person name="Meneus L."/>
            <person name="Mihai O."/>
            <person name="Mihalev A."/>
            <person name="Mihova T."/>
            <person name="Mittelman R."/>
            <person name="Mlenga V."/>
            <person name="Montmayeur A."/>
            <person name="Mulrain L."/>
            <person name="Navidi A."/>
            <person name="Naylor J."/>
            <person name="Negash T."/>
            <person name="Nguyen T."/>
            <person name="Nguyen N."/>
            <person name="Nicol R."/>
            <person name="Norbu C."/>
            <person name="Norbu N."/>
            <person name="Novod N."/>
            <person name="O'Neill B."/>
            <person name="Osman S."/>
            <person name="Markiewicz E."/>
            <person name="Oyono O.L."/>
            <person name="Patti C."/>
            <person name="Phunkhang P."/>
            <person name="Pierre F."/>
            <person name="Priest M."/>
            <person name="Raghuraman S."/>
            <person name="Rege F."/>
            <person name="Reyes R."/>
            <person name="Rise C."/>
            <person name="Rogov P."/>
            <person name="Ross K."/>
            <person name="Ryan E."/>
            <person name="Settipalli S."/>
            <person name="Shea T."/>
            <person name="Sherpa N."/>
            <person name="Shi L."/>
            <person name="Shih D."/>
            <person name="Sparrow T."/>
            <person name="Spaulding J."/>
            <person name="Stalker J."/>
            <person name="Stange-Thomann N."/>
            <person name="Stavropoulos S."/>
            <person name="Stone C."/>
            <person name="Strader C."/>
            <person name="Tesfaye S."/>
            <person name="Thomson T."/>
            <person name="Thoulutsang Y."/>
            <person name="Thoulutsang D."/>
            <person name="Topham K."/>
            <person name="Topping I."/>
            <person name="Tsamla T."/>
            <person name="Vassiliev H."/>
            <person name="Vo A."/>
            <person name="Wangchuk T."/>
            <person name="Wangdi T."/>
            <person name="Weiand M."/>
            <person name="Wilkinson J."/>
            <person name="Wilson A."/>
            <person name="Yadav S."/>
            <person name="Young G."/>
            <person name="Yu Q."/>
            <person name="Zembek L."/>
            <person name="Zhong D."/>
            <person name="Zimmer A."/>
            <person name="Zwirko Z."/>
            <person name="Jaffe D.B."/>
            <person name="Alvarez P."/>
            <person name="Brockman W."/>
            <person name="Butler J."/>
            <person name="Chin C."/>
            <person name="Gnerre S."/>
            <person name="Grabherr M."/>
            <person name="Kleber M."/>
            <person name="Mauceli E."/>
            <person name="MacCallum I."/>
        </authorList>
    </citation>
    <scope>NUCLEOTIDE SEQUENCE [LARGE SCALE GENOMIC DNA]</scope>
    <source>
        <strain evidence="3">MSH-3 / Tucson 14011-0111.49</strain>
    </source>
</reference>
<evidence type="ECO:0000256" key="1">
    <source>
        <dbReference type="SAM" id="MobiDB-lite"/>
    </source>
</evidence>
<dbReference type="PhylomeDB" id="B4H9H7"/>
<organism evidence="3">
    <name type="scientific">Drosophila persimilis</name>
    <name type="common">Fruit fly</name>
    <dbReference type="NCBI Taxonomy" id="7234"/>
    <lineage>
        <taxon>Eukaryota</taxon>
        <taxon>Metazoa</taxon>
        <taxon>Ecdysozoa</taxon>
        <taxon>Arthropoda</taxon>
        <taxon>Hexapoda</taxon>
        <taxon>Insecta</taxon>
        <taxon>Pterygota</taxon>
        <taxon>Neoptera</taxon>
        <taxon>Endopterygota</taxon>
        <taxon>Diptera</taxon>
        <taxon>Brachycera</taxon>
        <taxon>Muscomorpha</taxon>
        <taxon>Ephydroidea</taxon>
        <taxon>Drosophilidae</taxon>
        <taxon>Drosophila</taxon>
        <taxon>Sophophora</taxon>
    </lineage>
</organism>
<feature type="compositionally biased region" description="Polar residues" evidence="1">
    <location>
        <begin position="547"/>
        <end position="560"/>
    </location>
</feature>
<feature type="compositionally biased region" description="Basic and acidic residues" evidence="1">
    <location>
        <begin position="252"/>
        <end position="271"/>
    </location>
</feature>
<dbReference type="AlphaFoldDB" id="B4H9H7"/>